<feature type="transmembrane region" description="Helical" evidence="2">
    <location>
        <begin position="39"/>
        <end position="60"/>
    </location>
</feature>
<evidence type="ECO:0000256" key="1">
    <source>
        <dbReference type="SAM" id="MobiDB-lite"/>
    </source>
</evidence>
<reference evidence="3" key="2">
    <citation type="submission" date="2019-06" db="EMBL/GenBank/DDBJ databases">
        <title>Genomics analysis of Aphanomyces spp. identifies a new class of oomycete effector associated with host adaptation.</title>
        <authorList>
            <person name="Gaulin E."/>
        </authorList>
    </citation>
    <scope>NUCLEOTIDE SEQUENCE</scope>
    <source>
        <strain evidence="3">CBS 578.67</strain>
    </source>
</reference>
<keyword evidence="2" id="KW-1133">Transmembrane helix</keyword>
<proteinExistence type="predicted"/>
<evidence type="ECO:0000313" key="5">
    <source>
        <dbReference type="Proteomes" id="UP000332933"/>
    </source>
</evidence>
<keyword evidence="2" id="KW-0812">Transmembrane</keyword>
<protein>
    <submittedName>
        <fullName evidence="4">Aste57867_9054 protein</fullName>
    </submittedName>
</protein>
<evidence type="ECO:0000313" key="3">
    <source>
        <dbReference type="EMBL" id="KAF0700429.1"/>
    </source>
</evidence>
<name>A0A485KM15_9STRA</name>
<dbReference type="EMBL" id="CAADRA010005145">
    <property type="protein sequence ID" value="VFT85938.1"/>
    <property type="molecule type" value="Genomic_DNA"/>
</dbReference>
<keyword evidence="2" id="KW-0472">Membrane</keyword>
<dbReference type="EMBL" id="VJMH01005124">
    <property type="protein sequence ID" value="KAF0700429.1"/>
    <property type="molecule type" value="Genomic_DNA"/>
</dbReference>
<organism evidence="4 5">
    <name type="scientific">Aphanomyces stellatus</name>
    <dbReference type="NCBI Taxonomy" id="120398"/>
    <lineage>
        <taxon>Eukaryota</taxon>
        <taxon>Sar</taxon>
        <taxon>Stramenopiles</taxon>
        <taxon>Oomycota</taxon>
        <taxon>Saprolegniomycetes</taxon>
        <taxon>Saprolegniales</taxon>
        <taxon>Verrucalvaceae</taxon>
        <taxon>Aphanomyces</taxon>
    </lineage>
</organism>
<evidence type="ECO:0000256" key="2">
    <source>
        <dbReference type="SAM" id="Phobius"/>
    </source>
</evidence>
<gene>
    <name evidence="4" type="primary">Aste57867_9054</name>
    <name evidence="3" type="ORF">As57867_009018</name>
    <name evidence="4" type="ORF">ASTE57867_9054</name>
</gene>
<evidence type="ECO:0000313" key="4">
    <source>
        <dbReference type="EMBL" id="VFT85938.1"/>
    </source>
</evidence>
<feature type="region of interest" description="Disordered" evidence="1">
    <location>
        <begin position="120"/>
        <end position="153"/>
    </location>
</feature>
<accession>A0A485KM15</accession>
<reference evidence="4 5" key="1">
    <citation type="submission" date="2019-03" db="EMBL/GenBank/DDBJ databases">
        <authorList>
            <person name="Gaulin E."/>
            <person name="Dumas B."/>
        </authorList>
    </citation>
    <scope>NUCLEOTIDE SEQUENCE [LARGE SCALE GENOMIC DNA]</scope>
    <source>
        <strain evidence="4">CBS 568.67</strain>
    </source>
</reference>
<dbReference type="Proteomes" id="UP000332933">
    <property type="component" value="Unassembled WGS sequence"/>
</dbReference>
<keyword evidence="5" id="KW-1185">Reference proteome</keyword>
<sequence length="153" mass="16922">MNMTLLTSVSPPSPLPSYPTSYQMQNAIAQQNALAFNRVIILVVSAVLLVGFLAVLTGLMTKRPAWWYARLVQWFKITDHDSTSSLLVLAGAAPAPRRRLPSNAALAINLDAWRAHQASKHVPPPLNHELEPVYYRSPETPPQDPSSTSVRRD</sequence>
<dbReference type="AlphaFoldDB" id="A0A485KM15"/>